<evidence type="ECO:0000313" key="2">
    <source>
        <dbReference type="Proteomes" id="UP000241764"/>
    </source>
</evidence>
<dbReference type="AlphaFoldDB" id="A0A2P7B9E2"/>
<reference evidence="2" key="1">
    <citation type="submission" date="2017-11" db="EMBL/GenBank/DDBJ databases">
        <authorList>
            <person name="Kuznetsova I."/>
            <person name="Sazanova A."/>
            <person name="Chirak E."/>
            <person name="Safronova V."/>
            <person name="Willems A."/>
        </authorList>
    </citation>
    <scope>NUCLEOTIDE SEQUENCE [LARGE SCALE GENOMIC DNA]</scope>
    <source>
        <strain evidence="2">CCBAU 03422</strain>
    </source>
</reference>
<protein>
    <submittedName>
        <fullName evidence="1">Uncharacterized protein</fullName>
    </submittedName>
</protein>
<dbReference type="EMBL" id="PGGM01000007">
    <property type="protein sequence ID" value="PSH63085.1"/>
    <property type="molecule type" value="Genomic_DNA"/>
</dbReference>
<accession>A0A2P7B9E2</accession>
<dbReference type="Proteomes" id="UP000241764">
    <property type="component" value="Unassembled WGS sequence"/>
</dbReference>
<sequence>MNRLRHNVKVYTPKIVNYNRRLLYGDMQLMVFFYRVQGYSRIMASHFSFTHIEYKKQELK</sequence>
<keyword evidence="2" id="KW-1185">Reference proteome</keyword>
<proteinExistence type="predicted"/>
<gene>
    <name evidence="1" type="ORF">CU103_16100</name>
</gene>
<name>A0A2P7B9E2_9HYPH</name>
<organism evidence="1 2">
    <name type="scientific">Phyllobacterium sophorae</name>
    <dbReference type="NCBI Taxonomy" id="1520277"/>
    <lineage>
        <taxon>Bacteria</taxon>
        <taxon>Pseudomonadati</taxon>
        <taxon>Pseudomonadota</taxon>
        <taxon>Alphaproteobacteria</taxon>
        <taxon>Hyphomicrobiales</taxon>
        <taxon>Phyllobacteriaceae</taxon>
        <taxon>Phyllobacterium</taxon>
    </lineage>
</organism>
<comment type="caution">
    <text evidence="1">The sequence shown here is derived from an EMBL/GenBank/DDBJ whole genome shotgun (WGS) entry which is preliminary data.</text>
</comment>
<evidence type="ECO:0000313" key="1">
    <source>
        <dbReference type="EMBL" id="PSH63085.1"/>
    </source>
</evidence>